<comment type="caution">
    <text evidence="2">The sequence shown here is derived from an EMBL/GenBank/DDBJ whole genome shotgun (WGS) entry which is preliminary data.</text>
</comment>
<dbReference type="Proteomes" id="UP000239203">
    <property type="component" value="Unassembled WGS sequence"/>
</dbReference>
<protein>
    <submittedName>
        <fullName evidence="2">2-polyprenyl-6-methoxyphenol hydroxylase-like FAD-dependent oxidoreductase</fullName>
    </submittedName>
</protein>
<dbReference type="OrthoDB" id="3356051at2"/>
<dbReference type="InterPro" id="IPR036188">
    <property type="entry name" value="FAD/NAD-bd_sf"/>
</dbReference>
<sequence length="396" mass="43101">MSLSGVRVLVSGAGVAGPALAWWLGEYGAEVTVVEVAPTLRASGFAIDFRGPTHFDVLRRMDVLDELTALQTHGGAMTCVDEDDREVFTLPAEFAGGDLEIRRADLSRVLYERSLPRAEYLFGDRVTAMADRPDGVTVDFARAGTRTFDLVVGADGLHSTVRRLTFGPESDFVRHLDYYIAGWDLPNDRDYKTTPHQYNEPGRMVSVSAHQHDPQLAGALTVFASPRLDNDWDDVEGQKKVIQKALSGLGWHTPHLLAHLDAVDDLYFDSISRVHAPKWTSARVALLGDAAWGVTLGGMGVGTAVVGAYVLAGELARTGGDPSALVAYEELMRPYASKWQKGANPGKFMAPATAPGLWFRNKLFNTKAFQNTLVKATQKFATSPELPDYPALLGRA</sequence>
<dbReference type="Pfam" id="PF01494">
    <property type="entry name" value="FAD_binding_3"/>
    <property type="match status" value="1"/>
</dbReference>
<keyword evidence="3" id="KW-1185">Reference proteome</keyword>
<organism evidence="2 3">
    <name type="scientific">Actinokineospora auranticolor</name>
    <dbReference type="NCBI Taxonomy" id="155976"/>
    <lineage>
        <taxon>Bacteria</taxon>
        <taxon>Bacillati</taxon>
        <taxon>Actinomycetota</taxon>
        <taxon>Actinomycetes</taxon>
        <taxon>Pseudonocardiales</taxon>
        <taxon>Pseudonocardiaceae</taxon>
        <taxon>Actinokineospora</taxon>
    </lineage>
</organism>
<dbReference type="PANTHER" id="PTHR46865">
    <property type="entry name" value="OXIDOREDUCTASE-RELATED"/>
    <property type="match status" value="1"/>
</dbReference>
<evidence type="ECO:0000259" key="1">
    <source>
        <dbReference type="Pfam" id="PF01494"/>
    </source>
</evidence>
<dbReference type="InterPro" id="IPR002938">
    <property type="entry name" value="FAD-bd"/>
</dbReference>
<dbReference type="Gene3D" id="3.30.9.10">
    <property type="entry name" value="D-Amino Acid Oxidase, subunit A, domain 2"/>
    <property type="match status" value="1"/>
</dbReference>
<feature type="domain" description="FAD-binding" evidence="1">
    <location>
        <begin position="6"/>
        <end position="338"/>
    </location>
</feature>
<dbReference type="InterPro" id="IPR051704">
    <property type="entry name" value="FAD_aromatic-hydroxylase"/>
</dbReference>
<dbReference type="SUPFAM" id="SSF51905">
    <property type="entry name" value="FAD/NAD(P)-binding domain"/>
    <property type="match status" value="1"/>
</dbReference>
<proteinExistence type="predicted"/>
<dbReference type="Gene3D" id="3.50.50.60">
    <property type="entry name" value="FAD/NAD(P)-binding domain"/>
    <property type="match status" value="1"/>
</dbReference>
<dbReference type="GO" id="GO:0071949">
    <property type="term" value="F:FAD binding"/>
    <property type="evidence" value="ECO:0007669"/>
    <property type="project" value="InterPro"/>
</dbReference>
<gene>
    <name evidence="2" type="ORF">CLV40_10538</name>
</gene>
<dbReference type="PRINTS" id="PR00420">
    <property type="entry name" value="RNGMNOXGNASE"/>
</dbReference>
<name>A0A2S6GST7_9PSEU</name>
<dbReference type="PANTHER" id="PTHR46865:SF2">
    <property type="entry name" value="MONOOXYGENASE"/>
    <property type="match status" value="1"/>
</dbReference>
<dbReference type="AlphaFoldDB" id="A0A2S6GST7"/>
<evidence type="ECO:0000313" key="2">
    <source>
        <dbReference type="EMBL" id="PPK68315.1"/>
    </source>
</evidence>
<evidence type="ECO:0000313" key="3">
    <source>
        <dbReference type="Proteomes" id="UP000239203"/>
    </source>
</evidence>
<accession>A0A2S6GST7</accession>
<dbReference type="EMBL" id="PTIX01000005">
    <property type="protein sequence ID" value="PPK68315.1"/>
    <property type="molecule type" value="Genomic_DNA"/>
</dbReference>
<reference evidence="2 3" key="1">
    <citation type="submission" date="2018-02" db="EMBL/GenBank/DDBJ databases">
        <title>Genomic Encyclopedia of Archaeal and Bacterial Type Strains, Phase II (KMG-II): from individual species to whole genera.</title>
        <authorList>
            <person name="Goeker M."/>
        </authorList>
    </citation>
    <scope>NUCLEOTIDE SEQUENCE [LARGE SCALE GENOMIC DNA]</scope>
    <source>
        <strain evidence="2 3">YU 961-1</strain>
    </source>
</reference>
<dbReference type="RefSeq" id="WP_104478813.1">
    <property type="nucleotide sequence ID" value="NZ_CP154825.1"/>
</dbReference>